<proteinExistence type="predicted"/>
<protein>
    <submittedName>
        <fullName evidence="1">Uncharacterized protein</fullName>
    </submittedName>
</protein>
<accession>A0A0F9DX58</accession>
<reference evidence="1" key="1">
    <citation type="journal article" date="2015" name="Nature">
        <title>Complex archaea that bridge the gap between prokaryotes and eukaryotes.</title>
        <authorList>
            <person name="Spang A."/>
            <person name="Saw J.H."/>
            <person name="Jorgensen S.L."/>
            <person name="Zaremba-Niedzwiedzka K."/>
            <person name="Martijn J."/>
            <person name="Lind A.E."/>
            <person name="van Eijk R."/>
            <person name="Schleper C."/>
            <person name="Guy L."/>
            <person name="Ettema T.J."/>
        </authorList>
    </citation>
    <scope>NUCLEOTIDE SEQUENCE</scope>
</reference>
<dbReference type="EMBL" id="LAZR01039670">
    <property type="protein sequence ID" value="KKL16423.1"/>
    <property type="molecule type" value="Genomic_DNA"/>
</dbReference>
<evidence type="ECO:0000313" key="1">
    <source>
        <dbReference type="EMBL" id="KKL16423.1"/>
    </source>
</evidence>
<name>A0A0F9DX58_9ZZZZ</name>
<feature type="non-terminal residue" evidence="1">
    <location>
        <position position="1"/>
    </location>
</feature>
<sequence length="35" mass="4157">YRTIKTDPGIDFMQKVRNATENLNFKPVPEKFKTE</sequence>
<gene>
    <name evidence="1" type="ORF">LCGC14_2495750</name>
</gene>
<comment type="caution">
    <text evidence="1">The sequence shown here is derived from an EMBL/GenBank/DDBJ whole genome shotgun (WGS) entry which is preliminary data.</text>
</comment>
<organism evidence="1">
    <name type="scientific">marine sediment metagenome</name>
    <dbReference type="NCBI Taxonomy" id="412755"/>
    <lineage>
        <taxon>unclassified sequences</taxon>
        <taxon>metagenomes</taxon>
        <taxon>ecological metagenomes</taxon>
    </lineage>
</organism>
<dbReference type="AlphaFoldDB" id="A0A0F9DX58"/>